<feature type="compositionally biased region" description="Basic and acidic residues" evidence="6">
    <location>
        <begin position="17"/>
        <end position="32"/>
    </location>
</feature>
<gene>
    <name evidence="9" type="ORF">A2628_04000</name>
</gene>
<comment type="similarity">
    <text evidence="1">Belongs to the thioredoxin family. DsbA subfamily.</text>
</comment>
<sequence length="255" mass="28884">MEENNTENVPLTRKERRNLAREEKRDFRRASAKDGQAGQAKKLKNWIVGILVVIVLFFAGYKFVKFINTPTGDSQTTRAEVLSINDTDWVKGRADARVSIIEYGDYECPACAIYYPLVKRLAEEFPDDIKVAYRDFPLPSHKKALPAARAAEAAGVQGKYWEMHNMLYEKQEEWSALSNPKDKFVEYALSLGLDKDKFLTDFDSKEVEDKITSDESGGYKIGINATPTFYINGKKLGQIRGYDDMKKAVTDALGN</sequence>
<keyword evidence="5" id="KW-0676">Redox-active center</keyword>
<dbReference type="PANTHER" id="PTHR13887:SF14">
    <property type="entry name" value="DISULFIDE BOND FORMATION PROTEIN D"/>
    <property type="match status" value="1"/>
</dbReference>
<dbReference type="Proteomes" id="UP000179221">
    <property type="component" value="Unassembled WGS sequence"/>
</dbReference>
<evidence type="ECO:0000256" key="3">
    <source>
        <dbReference type="ARBA" id="ARBA00023002"/>
    </source>
</evidence>
<evidence type="ECO:0000259" key="8">
    <source>
        <dbReference type="PROSITE" id="PS51352"/>
    </source>
</evidence>
<evidence type="ECO:0000256" key="4">
    <source>
        <dbReference type="ARBA" id="ARBA00023157"/>
    </source>
</evidence>
<keyword evidence="2" id="KW-0732">Signal</keyword>
<keyword evidence="7" id="KW-0472">Membrane</keyword>
<keyword evidence="4" id="KW-1015">Disulfide bond</keyword>
<dbReference type="AlphaFoldDB" id="A0A1F7YII7"/>
<feature type="region of interest" description="Disordered" evidence="6">
    <location>
        <begin position="1"/>
        <end position="33"/>
    </location>
</feature>
<evidence type="ECO:0000313" key="10">
    <source>
        <dbReference type="Proteomes" id="UP000179221"/>
    </source>
</evidence>
<dbReference type="PANTHER" id="PTHR13887">
    <property type="entry name" value="GLUTATHIONE S-TRANSFERASE KAPPA"/>
    <property type="match status" value="1"/>
</dbReference>
<proteinExistence type="inferred from homology"/>
<keyword evidence="7" id="KW-1133">Transmembrane helix</keyword>
<dbReference type="EMBL" id="MGGL01000005">
    <property type="protein sequence ID" value="OGM27174.1"/>
    <property type="molecule type" value="Genomic_DNA"/>
</dbReference>
<dbReference type="Gene3D" id="3.40.30.10">
    <property type="entry name" value="Glutaredoxin"/>
    <property type="match status" value="1"/>
</dbReference>
<dbReference type="InterPro" id="IPR036249">
    <property type="entry name" value="Thioredoxin-like_sf"/>
</dbReference>
<dbReference type="PROSITE" id="PS51352">
    <property type="entry name" value="THIOREDOXIN_2"/>
    <property type="match status" value="1"/>
</dbReference>
<evidence type="ECO:0000256" key="6">
    <source>
        <dbReference type="SAM" id="MobiDB-lite"/>
    </source>
</evidence>
<keyword evidence="7" id="KW-0812">Transmembrane</keyword>
<name>A0A1F7YII7_9BACT</name>
<protein>
    <recommendedName>
        <fullName evidence="8">Thioredoxin domain-containing protein</fullName>
    </recommendedName>
</protein>
<dbReference type="GO" id="GO:0016491">
    <property type="term" value="F:oxidoreductase activity"/>
    <property type="evidence" value="ECO:0007669"/>
    <property type="project" value="UniProtKB-KW"/>
</dbReference>
<accession>A0A1F7YII7</accession>
<evidence type="ECO:0000256" key="2">
    <source>
        <dbReference type="ARBA" id="ARBA00022729"/>
    </source>
</evidence>
<feature type="domain" description="Thioredoxin" evidence="8">
    <location>
        <begin position="57"/>
        <end position="254"/>
    </location>
</feature>
<dbReference type="SUPFAM" id="SSF52833">
    <property type="entry name" value="Thioredoxin-like"/>
    <property type="match status" value="1"/>
</dbReference>
<reference evidence="9 10" key="1">
    <citation type="journal article" date="2016" name="Nat. Commun.">
        <title>Thousands of microbial genomes shed light on interconnected biogeochemical processes in an aquifer system.</title>
        <authorList>
            <person name="Anantharaman K."/>
            <person name="Brown C.T."/>
            <person name="Hug L.A."/>
            <person name="Sharon I."/>
            <person name="Castelle C.J."/>
            <person name="Probst A.J."/>
            <person name="Thomas B.C."/>
            <person name="Singh A."/>
            <person name="Wilkins M.J."/>
            <person name="Karaoz U."/>
            <person name="Brodie E.L."/>
            <person name="Williams K.H."/>
            <person name="Hubbard S.S."/>
            <person name="Banfield J.F."/>
        </authorList>
    </citation>
    <scope>NUCLEOTIDE SEQUENCE [LARGE SCALE GENOMIC DNA]</scope>
</reference>
<comment type="caution">
    <text evidence="9">The sequence shown here is derived from an EMBL/GenBank/DDBJ whole genome shotgun (WGS) entry which is preliminary data.</text>
</comment>
<evidence type="ECO:0000256" key="7">
    <source>
        <dbReference type="SAM" id="Phobius"/>
    </source>
</evidence>
<evidence type="ECO:0000313" key="9">
    <source>
        <dbReference type="EMBL" id="OGM27174.1"/>
    </source>
</evidence>
<dbReference type="InterPro" id="IPR013766">
    <property type="entry name" value="Thioredoxin_domain"/>
</dbReference>
<organism evidence="9 10">
    <name type="scientific">Candidatus Woesebacteria bacterium RIFCSPHIGHO2_01_FULL_40_22</name>
    <dbReference type="NCBI Taxonomy" id="1802499"/>
    <lineage>
        <taxon>Bacteria</taxon>
        <taxon>Candidatus Woeseibacteriota</taxon>
    </lineage>
</organism>
<keyword evidence="3" id="KW-0560">Oxidoreductase</keyword>
<evidence type="ECO:0000256" key="5">
    <source>
        <dbReference type="ARBA" id="ARBA00023284"/>
    </source>
</evidence>
<dbReference type="Pfam" id="PF13462">
    <property type="entry name" value="Thioredoxin_4"/>
    <property type="match status" value="1"/>
</dbReference>
<evidence type="ECO:0000256" key="1">
    <source>
        <dbReference type="ARBA" id="ARBA00005791"/>
    </source>
</evidence>
<feature type="transmembrane region" description="Helical" evidence="7">
    <location>
        <begin position="46"/>
        <end position="64"/>
    </location>
</feature>
<dbReference type="InterPro" id="IPR012336">
    <property type="entry name" value="Thioredoxin-like_fold"/>
</dbReference>